<dbReference type="PROSITE" id="PS50119">
    <property type="entry name" value="ZF_BBOX"/>
    <property type="match status" value="1"/>
</dbReference>
<evidence type="ECO:0000259" key="3">
    <source>
        <dbReference type="PROSITE" id="PS50119"/>
    </source>
</evidence>
<keyword evidence="5" id="KW-1185">Reference proteome</keyword>
<evidence type="ECO:0000256" key="2">
    <source>
        <dbReference type="SAM" id="Coils"/>
    </source>
</evidence>
<keyword evidence="1" id="KW-0479">Metal-binding</keyword>
<dbReference type="GO" id="GO:0008270">
    <property type="term" value="F:zinc ion binding"/>
    <property type="evidence" value="ECO:0007669"/>
    <property type="project" value="UniProtKB-KW"/>
</dbReference>
<keyword evidence="1" id="KW-0862">Zinc</keyword>
<dbReference type="EMBL" id="UYJE01000844">
    <property type="protein sequence ID" value="VDH96925.1"/>
    <property type="molecule type" value="Genomic_DNA"/>
</dbReference>
<dbReference type="PANTHER" id="PTHR25462">
    <property type="entry name" value="BONUS, ISOFORM C-RELATED"/>
    <property type="match status" value="1"/>
</dbReference>
<dbReference type="CDD" id="cd19757">
    <property type="entry name" value="Bbox1"/>
    <property type="match status" value="1"/>
</dbReference>
<reference evidence="4" key="1">
    <citation type="submission" date="2018-11" db="EMBL/GenBank/DDBJ databases">
        <authorList>
            <person name="Alioto T."/>
            <person name="Alioto T."/>
        </authorList>
    </citation>
    <scope>NUCLEOTIDE SEQUENCE</scope>
</reference>
<keyword evidence="1" id="KW-0863">Zinc-finger</keyword>
<name>A0A8B6BWK7_MYTGA</name>
<organism evidence="4 5">
    <name type="scientific">Mytilus galloprovincialis</name>
    <name type="common">Mediterranean mussel</name>
    <dbReference type="NCBI Taxonomy" id="29158"/>
    <lineage>
        <taxon>Eukaryota</taxon>
        <taxon>Metazoa</taxon>
        <taxon>Spiralia</taxon>
        <taxon>Lophotrochozoa</taxon>
        <taxon>Mollusca</taxon>
        <taxon>Bivalvia</taxon>
        <taxon>Autobranchia</taxon>
        <taxon>Pteriomorphia</taxon>
        <taxon>Mytilida</taxon>
        <taxon>Mytiloidea</taxon>
        <taxon>Mytilidae</taxon>
        <taxon>Mytilinae</taxon>
        <taxon>Mytilus</taxon>
    </lineage>
</organism>
<dbReference type="AlphaFoldDB" id="A0A8B6BWK7"/>
<keyword evidence="2" id="KW-0175">Coiled coil</keyword>
<proteinExistence type="predicted"/>
<feature type="coiled-coil region" evidence="2">
    <location>
        <begin position="192"/>
        <end position="219"/>
    </location>
</feature>
<dbReference type="InterPro" id="IPR047153">
    <property type="entry name" value="TRIM45/56/19-like"/>
</dbReference>
<dbReference type="SUPFAM" id="SSF57845">
    <property type="entry name" value="B-box zinc-binding domain"/>
    <property type="match status" value="1"/>
</dbReference>
<dbReference type="Proteomes" id="UP000596742">
    <property type="component" value="Unassembled WGS sequence"/>
</dbReference>
<comment type="caution">
    <text evidence="4">The sequence shown here is derived from an EMBL/GenBank/DDBJ whole genome shotgun (WGS) entry which is preliminary data.</text>
</comment>
<accession>A0A8B6BWK7</accession>
<dbReference type="GO" id="GO:0061630">
    <property type="term" value="F:ubiquitin protein ligase activity"/>
    <property type="evidence" value="ECO:0007669"/>
    <property type="project" value="TreeGrafter"/>
</dbReference>
<dbReference type="PANTHER" id="PTHR25462:SF296">
    <property type="entry name" value="MEIOTIC P26, ISOFORM F"/>
    <property type="match status" value="1"/>
</dbReference>
<protein>
    <recommendedName>
        <fullName evidence="3">B box-type domain-containing protein</fullName>
    </recommendedName>
</protein>
<sequence length="274" mass="31803">MAFSKSILKAQTFANCQFCEVCDIKWKCINCNLLLCQLCNSRIHSKIESNAQHHVIDYKDVGSEDTTATIRRVNLKQMTCKIHKTQNHCAYCNECLILICLNCLTDRHKHHKYRKLEQVYEEKLDEIIKIKLQVESDIPYFQEKENDLAHKLSKGNNQLTENENKIKKIRNGFVVHADELLAELNKSWNPTKDLLEKELKAVRQSKDELEERKRHLGKQLLSTSASDIFATNETLITSMPLKNVQQIDLKQRKFIEGKFSGETITDLFGSVHEI</sequence>
<evidence type="ECO:0000313" key="4">
    <source>
        <dbReference type="EMBL" id="VDH96925.1"/>
    </source>
</evidence>
<dbReference type="Gene3D" id="3.30.160.60">
    <property type="entry name" value="Classic Zinc Finger"/>
    <property type="match status" value="1"/>
</dbReference>
<evidence type="ECO:0000256" key="1">
    <source>
        <dbReference type="PROSITE-ProRule" id="PRU00024"/>
    </source>
</evidence>
<dbReference type="InterPro" id="IPR000315">
    <property type="entry name" value="Znf_B-box"/>
</dbReference>
<feature type="domain" description="B box-type" evidence="3">
    <location>
        <begin position="75"/>
        <end position="116"/>
    </location>
</feature>
<gene>
    <name evidence="4" type="ORF">MGAL_10B025845</name>
</gene>
<evidence type="ECO:0000313" key="5">
    <source>
        <dbReference type="Proteomes" id="UP000596742"/>
    </source>
</evidence>